<gene>
    <name evidence="14" type="ORF">NA56DRAFT_619706</name>
</gene>
<dbReference type="InterPro" id="IPR050121">
    <property type="entry name" value="Cytochrome_P450_monoxygenase"/>
</dbReference>
<dbReference type="GO" id="GO:0005506">
    <property type="term" value="F:iron ion binding"/>
    <property type="evidence" value="ECO:0007669"/>
    <property type="project" value="InterPro"/>
</dbReference>
<evidence type="ECO:0000256" key="4">
    <source>
        <dbReference type="ARBA" id="ARBA00022617"/>
    </source>
</evidence>
<comment type="similarity">
    <text evidence="3">Belongs to the cytochrome P450 family.</text>
</comment>
<sequence length="549" mass="61869">MVELTLEVVALVGATLGIASHLGYFIHGEHHMQATKITAFFVIAPLLLFVIISRYIVDNPYIEAGKITAVGTGCYFTALSTSILIYRAFFHPLRNFAGPFSARLSKVVHVLWIVKSSKNYLLQEKLFEKYGEFVRVGPNELITNSPEAIPMVIGTQSKCTKAPWYECVSYPNTSLHLTRSRIEHDKRRKIWDRGFSAKALRDYEPRVKGFTNDLMSQLHKHANEPMNVSRWMNFFAFDMMGDMAFGKSFDMLKTGEKHDMIELLQEGMAPLGVVTPIPWLLILLQDIPGAAAGPKKFIKFHLEQIAARKKFIPESPDLFSWLIDAEKQSNDPIHKDPRWLNGDCALIVVAGSDTTTATLTHIFYHLARSAEVFTKLRKELDSFYKPGTESEFRELQEAAYLNGVINETLRLHPPVPGGMLRVTPPEGITIGETFIPGNVTISTPLYSLGRLESCFEKATEFIPERWSEKPEMVRDKQVFVPFSVGPYGCVGKQLALMELRNVIARIVTEFDVKFAPGEDGTALLEETTDTFTLALAPLMLVFTKREIKN</sequence>
<evidence type="ECO:0000256" key="11">
    <source>
        <dbReference type="ARBA" id="ARBA00023136"/>
    </source>
</evidence>
<evidence type="ECO:0000256" key="5">
    <source>
        <dbReference type="ARBA" id="ARBA00022692"/>
    </source>
</evidence>
<dbReference type="InterPro" id="IPR001128">
    <property type="entry name" value="Cyt_P450"/>
</dbReference>
<reference evidence="14 15" key="1">
    <citation type="submission" date="2016-05" db="EMBL/GenBank/DDBJ databases">
        <title>A degradative enzymes factory behind the ericoid mycorrhizal symbiosis.</title>
        <authorList>
            <consortium name="DOE Joint Genome Institute"/>
            <person name="Martino E."/>
            <person name="Morin E."/>
            <person name="Grelet G."/>
            <person name="Kuo A."/>
            <person name="Kohler A."/>
            <person name="Daghino S."/>
            <person name="Barry K."/>
            <person name="Choi C."/>
            <person name="Cichocki N."/>
            <person name="Clum A."/>
            <person name="Copeland A."/>
            <person name="Hainaut M."/>
            <person name="Haridas S."/>
            <person name="Labutti K."/>
            <person name="Lindquist E."/>
            <person name="Lipzen A."/>
            <person name="Khouja H.-R."/>
            <person name="Murat C."/>
            <person name="Ohm R."/>
            <person name="Olson A."/>
            <person name="Spatafora J."/>
            <person name="Veneault-Fourrey C."/>
            <person name="Henrissat B."/>
            <person name="Grigoriev I."/>
            <person name="Martin F."/>
            <person name="Perotto S."/>
        </authorList>
    </citation>
    <scope>NUCLEOTIDE SEQUENCE [LARGE SCALE GENOMIC DNA]</scope>
    <source>
        <strain evidence="14 15">UAMH 7357</strain>
    </source>
</reference>
<dbReference type="SUPFAM" id="SSF48264">
    <property type="entry name" value="Cytochrome P450"/>
    <property type="match status" value="1"/>
</dbReference>
<proteinExistence type="inferred from homology"/>
<keyword evidence="5 13" id="KW-0812">Transmembrane</keyword>
<evidence type="ECO:0000256" key="8">
    <source>
        <dbReference type="ARBA" id="ARBA00023002"/>
    </source>
</evidence>
<dbReference type="GO" id="GO:0020037">
    <property type="term" value="F:heme binding"/>
    <property type="evidence" value="ECO:0007669"/>
    <property type="project" value="InterPro"/>
</dbReference>
<accession>A0A2J6QH25</accession>
<keyword evidence="6 12" id="KW-0479">Metal-binding</keyword>
<keyword evidence="11 13" id="KW-0472">Membrane</keyword>
<feature type="transmembrane region" description="Helical" evidence="13">
    <location>
        <begin position="6"/>
        <end position="25"/>
    </location>
</feature>
<dbReference type="AlphaFoldDB" id="A0A2J6QH25"/>
<dbReference type="InterPro" id="IPR036396">
    <property type="entry name" value="Cyt_P450_sf"/>
</dbReference>
<dbReference type="STRING" id="1745343.A0A2J6QH25"/>
<organism evidence="14 15">
    <name type="scientific">Hyaloscypha hepaticicola</name>
    <dbReference type="NCBI Taxonomy" id="2082293"/>
    <lineage>
        <taxon>Eukaryota</taxon>
        <taxon>Fungi</taxon>
        <taxon>Dikarya</taxon>
        <taxon>Ascomycota</taxon>
        <taxon>Pezizomycotina</taxon>
        <taxon>Leotiomycetes</taxon>
        <taxon>Helotiales</taxon>
        <taxon>Hyaloscyphaceae</taxon>
        <taxon>Hyaloscypha</taxon>
    </lineage>
</organism>
<dbReference type="Pfam" id="PF00067">
    <property type="entry name" value="p450"/>
    <property type="match status" value="1"/>
</dbReference>
<protein>
    <submittedName>
        <fullName evidence="14">Cytochrome P450 monooxygenase-like protein</fullName>
    </submittedName>
</protein>
<dbReference type="Proteomes" id="UP000235672">
    <property type="component" value="Unassembled WGS sequence"/>
</dbReference>
<evidence type="ECO:0000256" key="2">
    <source>
        <dbReference type="ARBA" id="ARBA00004370"/>
    </source>
</evidence>
<evidence type="ECO:0000256" key="3">
    <source>
        <dbReference type="ARBA" id="ARBA00010617"/>
    </source>
</evidence>
<evidence type="ECO:0000256" key="6">
    <source>
        <dbReference type="ARBA" id="ARBA00022723"/>
    </source>
</evidence>
<feature type="binding site" description="axial binding residue" evidence="12">
    <location>
        <position position="489"/>
    </location>
    <ligand>
        <name>heme</name>
        <dbReference type="ChEBI" id="CHEBI:30413"/>
    </ligand>
    <ligandPart>
        <name>Fe</name>
        <dbReference type="ChEBI" id="CHEBI:18248"/>
    </ligandPart>
</feature>
<dbReference type="CDD" id="cd11061">
    <property type="entry name" value="CYP67-like"/>
    <property type="match status" value="1"/>
</dbReference>
<dbReference type="FunFam" id="1.10.630.10:FF:000063">
    <property type="entry name" value="Cytochrome P450 monooxygenase"/>
    <property type="match status" value="1"/>
</dbReference>
<dbReference type="GO" id="GO:0004497">
    <property type="term" value="F:monooxygenase activity"/>
    <property type="evidence" value="ECO:0007669"/>
    <property type="project" value="UniProtKB-KW"/>
</dbReference>
<keyword evidence="8" id="KW-0560">Oxidoreductase</keyword>
<evidence type="ECO:0000256" key="10">
    <source>
        <dbReference type="ARBA" id="ARBA00023033"/>
    </source>
</evidence>
<evidence type="ECO:0000256" key="12">
    <source>
        <dbReference type="PIRSR" id="PIRSR602401-1"/>
    </source>
</evidence>
<dbReference type="GO" id="GO:1902181">
    <property type="term" value="P:verruculogen biosynthetic process"/>
    <property type="evidence" value="ECO:0007669"/>
    <property type="project" value="UniProtKB-ARBA"/>
</dbReference>
<evidence type="ECO:0000313" key="15">
    <source>
        <dbReference type="Proteomes" id="UP000235672"/>
    </source>
</evidence>
<dbReference type="PRINTS" id="PR00385">
    <property type="entry name" value="P450"/>
</dbReference>
<keyword evidence="15" id="KW-1185">Reference proteome</keyword>
<dbReference type="GO" id="GO:0016705">
    <property type="term" value="F:oxidoreductase activity, acting on paired donors, with incorporation or reduction of molecular oxygen"/>
    <property type="evidence" value="ECO:0007669"/>
    <property type="project" value="InterPro"/>
</dbReference>
<evidence type="ECO:0000256" key="1">
    <source>
        <dbReference type="ARBA" id="ARBA00001971"/>
    </source>
</evidence>
<name>A0A2J6QH25_9HELO</name>
<keyword evidence="4 12" id="KW-0349">Heme</keyword>
<dbReference type="Gene3D" id="1.10.630.10">
    <property type="entry name" value="Cytochrome P450"/>
    <property type="match status" value="1"/>
</dbReference>
<dbReference type="PANTHER" id="PTHR24305">
    <property type="entry name" value="CYTOCHROME P450"/>
    <property type="match status" value="1"/>
</dbReference>
<comment type="cofactor">
    <cofactor evidence="1 12">
        <name>heme</name>
        <dbReference type="ChEBI" id="CHEBI:30413"/>
    </cofactor>
</comment>
<evidence type="ECO:0000313" key="14">
    <source>
        <dbReference type="EMBL" id="PMD25566.1"/>
    </source>
</evidence>
<evidence type="ECO:0000256" key="13">
    <source>
        <dbReference type="SAM" id="Phobius"/>
    </source>
</evidence>
<comment type="subcellular location">
    <subcellularLocation>
        <location evidence="2">Membrane</location>
    </subcellularLocation>
</comment>
<evidence type="ECO:0000256" key="9">
    <source>
        <dbReference type="ARBA" id="ARBA00023004"/>
    </source>
</evidence>
<dbReference type="PANTHER" id="PTHR24305:SF187">
    <property type="entry name" value="P450, PUTATIVE (EUROFUNG)-RELATED"/>
    <property type="match status" value="1"/>
</dbReference>
<dbReference type="GO" id="GO:0016020">
    <property type="term" value="C:membrane"/>
    <property type="evidence" value="ECO:0007669"/>
    <property type="project" value="UniProtKB-SubCell"/>
</dbReference>
<feature type="transmembrane region" description="Helical" evidence="13">
    <location>
        <begin position="69"/>
        <end position="89"/>
    </location>
</feature>
<keyword evidence="7 13" id="KW-1133">Transmembrane helix</keyword>
<dbReference type="InterPro" id="IPR002401">
    <property type="entry name" value="Cyt_P450_E_grp-I"/>
</dbReference>
<dbReference type="OrthoDB" id="6692864at2759"/>
<keyword evidence="9 12" id="KW-0408">Iron</keyword>
<feature type="transmembrane region" description="Helical" evidence="13">
    <location>
        <begin position="37"/>
        <end position="57"/>
    </location>
</feature>
<keyword evidence="10 14" id="KW-0503">Monooxygenase</keyword>
<dbReference type="PRINTS" id="PR00463">
    <property type="entry name" value="EP450I"/>
</dbReference>
<dbReference type="EMBL" id="KZ613470">
    <property type="protein sequence ID" value="PMD25566.1"/>
    <property type="molecule type" value="Genomic_DNA"/>
</dbReference>
<evidence type="ECO:0000256" key="7">
    <source>
        <dbReference type="ARBA" id="ARBA00022989"/>
    </source>
</evidence>